<dbReference type="OrthoDB" id="1525114at2"/>
<sequence>MSGYYKKYKRVILENLEKEELNLTLTLLEADLTERLESFTNRDKYWQQVDIIITSLKNIGHDLWSHDYDGDSHLWGWDYMRMETAGFLQIQFNFNGTVKVFWREDNQQSEIVYEDE</sequence>
<dbReference type="Proteomes" id="UP000244090">
    <property type="component" value="Unassembled WGS sequence"/>
</dbReference>
<name>A0A2T6BSB0_9FLAO</name>
<dbReference type="RefSeq" id="WP_108116506.1">
    <property type="nucleotide sequence ID" value="NZ_QBKT01000011.1"/>
</dbReference>
<comment type="caution">
    <text evidence="1">The sequence shown here is derived from an EMBL/GenBank/DDBJ whole genome shotgun (WGS) entry which is preliminary data.</text>
</comment>
<keyword evidence="2" id="KW-1185">Reference proteome</keyword>
<dbReference type="EMBL" id="QBKT01000011">
    <property type="protein sequence ID" value="PTX58975.1"/>
    <property type="molecule type" value="Genomic_DNA"/>
</dbReference>
<gene>
    <name evidence="1" type="ORF">C8N46_11144</name>
</gene>
<evidence type="ECO:0000313" key="2">
    <source>
        <dbReference type="Proteomes" id="UP000244090"/>
    </source>
</evidence>
<reference evidence="1 2" key="1">
    <citation type="submission" date="2018-04" db="EMBL/GenBank/DDBJ databases">
        <title>Genomic Encyclopedia of Archaeal and Bacterial Type Strains, Phase II (KMG-II): from individual species to whole genera.</title>
        <authorList>
            <person name="Goeker M."/>
        </authorList>
    </citation>
    <scope>NUCLEOTIDE SEQUENCE [LARGE SCALE GENOMIC DNA]</scope>
    <source>
        <strain evidence="1 2">DSM 25731</strain>
    </source>
</reference>
<accession>A0A2T6BSB0</accession>
<organism evidence="1 2">
    <name type="scientific">Kordia periserrulae</name>
    <dbReference type="NCBI Taxonomy" id="701523"/>
    <lineage>
        <taxon>Bacteria</taxon>
        <taxon>Pseudomonadati</taxon>
        <taxon>Bacteroidota</taxon>
        <taxon>Flavobacteriia</taxon>
        <taxon>Flavobacteriales</taxon>
        <taxon>Flavobacteriaceae</taxon>
        <taxon>Kordia</taxon>
    </lineage>
</organism>
<dbReference type="AlphaFoldDB" id="A0A2T6BSB0"/>
<protein>
    <submittedName>
        <fullName evidence="1">Uncharacterized protein</fullName>
    </submittedName>
</protein>
<evidence type="ECO:0000313" key="1">
    <source>
        <dbReference type="EMBL" id="PTX58975.1"/>
    </source>
</evidence>
<proteinExistence type="predicted"/>